<dbReference type="PROSITE" id="PS50114">
    <property type="entry name" value="GATA_ZN_FINGER_2"/>
    <property type="match status" value="1"/>
</dbReference>
<dbReference type="Gene3D" id="3.30.50.10">
    <property type="entry name" value="Erythroid Transcription Factor GATA-1, subunit A"/>
    <property type="match status" value="1"/>
</dbReference>
<dbReference type="AlphaFoldDB" id="A0A165DKF9"/>
<keyword evidence="1" id="KW-0479">Metal-binding</keyword>
<feature type="compositionally biased region" description="Low complexity" evidence="5">
    <location>
        <begin position="47"/>
        <end position="78"/>
    </location>
</feature>
<proteinExistence type="predicted"/>
<dbReference type="InterPro" id="IPR013088">
    <property type="entry name" value="Znf_NHR/GATA"/>
</dbReference>
<dbReference type="CDD" id="cd00202">
    <property type="entry name" value="ZnF_GATA"/>
    <property type="match status" value="1"/>
</dbReference>
<accession>A0A165DKF9</accession>
<dbReference type="STRING" id="1353952.A0A165DKF9"/>
<evidence type="ECO:0000259" key="6">
    <source>
        <dbReference type="PROSITE" id="PS50114"/>
    </source>
</evidence>
<dbReference type="InParanoid" id="A0A165DKF9"/>
<dbReference type="GO" id="GO:0006355">
    <property type="term" value="P:regulation of DNA-templated transcription"/>
    <property type="evidence" value="ECO:0007669"/>
    <property type="project" value="InterPro"/>
</dbReference>
<keyword evidence="8" id="KW-1185">Reference proteome</keyword>
<sequence>MQPSDPNRPRPASMAPHGPPGQGYPPGYSPNYSRGQEHYPSPPPMGANHPYYAAAQAPYNPNVAYHQPPYPHYSQYPGQQPPPPPNRTYYGPGEGDRPSSPVYAQRQSSPHLAPHQYRSRSPDLVQVARPYRNIIGSLASGDMPSGGQLQNLLHSAIEGLHLLDPEVAQHMTKEDISNDELRFRKTRPRVEYMERPPNQLTPPLQPDSGKSLDGDDSEEEEKPKPQIKRRKREGAGPDCSGCHSTTTPEWRRGPMGPRTLCNACGLVYGKLMNKKRTYDSAIAQGQYISPAVLFADEANEGWGEKMPTTPEESLALIKRVRKAVVGGGHPRKPKDGISSPSSNGSSGSGPHR</sequence>
<feature type="domain" description="GATA-type" evidence="6">
    <location>
        <begin position="233"/>
        <end position="268"/>
    </location>
</feature>
<evidence type="ECO:0000256" key="2">
    <source>
        <dbReference type="ARBA" id="ARBA00022771"/>
    </source>
</evidence>
<dbReference type="InterPro" id="IPR000679">
    <property type="entry name" value="Znf_GATA"/>
</dbReference>
<keyword evidence="2 4" id="KW-0863">Zinc-finger</keyword>
<feature type="region of interest" description="Disordered" evidence="5">
    <location>
        <begin position="1"/>
        <end position="120"/>
    </location>
</feature>
<dbReference type="OrthoDB" id="2162994at2759"/>
<dbReference type="SMART" id="SM00401">
    <property type="entry name" value="ZnF_GATA"/>
    <property type="match status" value="1"/>
</dbReference>
<keyword evidence="3" id="KW-0862">Zinc</keyword>
<feature type="region of interest" description="Disordered" evidence="5">
    <location>
        <begin position="174"/>
        <end position="256"/>
    </location>
</feature>
<dbReference type="GO" id="GO:0043565">
    <property type="term" value="F:sequence-specific DNA binding"/>
    <property type="evidence" value="ECO:0007669"/>
    <property type="project" value="InterPro"/>
</dbReference>
<evidence type="ECO:0000256" key="1">
    <source>
        <dbReference type="ARBA" id="ARBA00022723"/>
    </source>
</evidence>
<evidence type="ECO:0000256" key="5">
    <source>
        <dbReference type="SAM" id="MobiDB-lite"/>
    </source>
</evidence>
<feature type="compositionally biased region" description="Low complexity" evidence="5">
    <location>
        <begin position="336"/>
        <end position="352"/>
    </location>
</feature>
<dbReference type="SUPFAM" id="SSF57716">
    <property type="entry name" value="Glucocorticoid receptor-like (DNA-binding domain)"/>
    <property type="match status" value="1"/>
</dbReference>
<reference evidence="7 8" key="1">
    <citation type="journal article" date="2016" name="Mol. Biol. Evol.">
        <title>Comparative Genomics of Early-Diverging Mushroom-Forming Fungi Provides Insights into the Origins of Lignocellulose Decay Capabilities.</title>
        <authorList>
            <person name="Nagy L.G."/>
            <person name="Riley R."/>
            <person name="Tritt A."/>
            <person name="Adam C."/>
            <person name="Daum C."/>
            <person name="Floudas D."/>
            <person name="Sun H."/>
            <person name="Yadav J.S."/>
            <person name="Pangilinan J."/>
            <person name="Larsson K.H."/>
            <person name="Matsuura K."/>
            <person name="Barry K."/>
            <person name="Labutti K."/>
            <person name="Kuo R."/>
            <person name="Ohm R.A."/>
            <person name="Bhattacharya S.S."/>
            <person name="Shirouzu T."/>
            <person name="Yoshinaga Y."/>
            <person name="Martin F.M."/>
            <person name="Grigoriev I.V."/>
            <person name="Hibbett D.S."/>
        </authorList>
    </citation>
    <scope>NUCLEOTIDE SEQUENCE [LARGE SCALE GENOMIC DNA]</scope>
    <source>
        <strain evidence="7 8">HHB12733</strain>
    </source>
</reference>
<feature type="region of interest" description="Disordered" evidence="5">
    <location>
        <begin position="324"/>
        <end position="352"/>
    </location>
</feature>
<organism evidence="7 8">
    <name type="scientific">Calocera cornea HHB12733</name>
    <dbReference type="NCBI Taxonomy" id="1353952"/>
    <lineage>
        <taxon>Eukaryota</taxon>
        <taxon>Fungi</taxon>
        <taxon>Dikarya</taxon>
        <taxon>Basidiomycota</taxon>
        <taxon>Agaricomycotina</taxon>
        <taxon>Dacrymycetes</taxon>
        <taxon>Dacrymycetales</taxon>
        <taxon>Dacrymycetaceae</taxon>
        <taxon>Calocera</taxon>
    </lineage>
</organism>
<feature type="compositionally biased region" description="Basic and acidic residues" evidence="5">
    <location>
        <begin position="174"/>
        <end position="194"/>
    </location>
</feature>
<evidence type="ECO:0000256" key="4">
    <source>
        <dbReference type="PROSITE-ProRule" id="PRU00094"/>
    </source>
</evidence>
<dbReference type="Pfam" id="PF00320">
    <property type="entry name" value="GATA"/>
    <property type="match status" value="1"/>
</dbReference>
<dbReference type="GO" id="GO:0008270">
    <property type="term" value="F:zinc ion binding"/>
    <property type="evidence" value="ECO:0007669"/>
    <property type="project" value="UniProtKB-KW"/>
</dbReference>
<evidence type="ECO:0000313" key="7">
    <source>
        <dbReference type="EMBL" id="KZT53007.1"/>
    </source>
</evidence>
<dbReference type="PANTHER" id="PTHR45658">
    <property type="entry name" value="GATA TRANSCRIPTION FACTOR"/>
    <property type="match status" value="1"/>
</dbReference>
<name>A0A165DKF9_9BASI</name>
<evidence type="ECO:0000256" key="3">
    <source>
        <dbReference type="ARBA" id="ARBA00022833"/>
    </source>
</evidence>
<evidence type="ECO:0000313" key="8">
    <source>
        <dbReference type="Proteomes" id="UP000076842"/>
    </source>
</evidence>
<gene>
    <name evidence="7" type="ORF">CALCODRAFT_557773</name>
</gene>
<protein>
    <recommendedName>
        <fullName evidence="6">GATA-type domain-containing protein</fullName>
    </recommendedName>
</protein>
<dbReference type="InterPro" id="IPR051140">
    <property type="entry name" value="GATA_TF"/>
</dbReference>
<dbReference type="Proteomes" id="UP000076842">
    <property type="component" value="Unassembled WGS sequence"/>
</dbReference>
<dbReference type="EMBL" id="KV424049">
    <property type="protein sequence ID" value="KZT53007.1"/>
    <property type="molecule type" value="Genomic_DNA"/>
</dbReference>